<evidence type="ECO:0000256" key="10">
    <source>
        <dbReference type="PIRNR" id="PIRNR010130"/>
    </source>
</evidence>
<dbReference type="InterPro" id="IPR008300">
    <property type="entry name" value="PTAC"/>
</dbReference>
<evidence type="ECO:0000256" key="1">
    <source>
        <dbReference type="ARBA" id="ARBA00001947"/>
    </source>
</evidence>
<evidence type="ECO:0000256" key="4">
    <source>
        <dbReference type="ARBA" id="ARBA00020837"/>
    </source>
</evidence>
<proteinExistence type="inferred from homology"/>
<comment type="pathway">
    <text evidence="10">Polyol metabolism; 1,2-propanediol degradation.</text>
</comment>
<dbReference type="PANTHER" id="PTHR39453">
    <property type="entry name" value="PHOSPHATE PROPANOYLTRANSFERASE"/>
    <property type="match status" value="1"/>
</dbReference>
<evidence type="ECO:0000313" key="12">
    <source>
        <dbReference type="Proteomes" id="UP000824074"/>
    </source>
</evidence>
<dbReference type="EMBL" id="DVMT01000015">
    <property type="protein sequence ID" value="HIU39905.1"/>
    <property type="molecule type" value="Genomic_DNA"/>
</dbReference>
<dbReference type="NCBIfam" id="NF011652">
    <property type="entry name" value="PRK15070.1"/>
    <property type="match status" value="1"/>
</dbReference>
<comment type="catalytic activity">
    <reaction evidence="9 10">
        <text>propanoyl-CoA + phosphate = propanoyl phosphate + CoA</text>
        <dbReference type="Rhea" id="RHEA:28046"/>
        <dbReference type="ChEBI" id="CHEBI:43474"/>
        <dbReference type="ChEBI" id="CHEBI:57287"/>
        <dbReference type="ChEBI" id="CHEBI:57392"/>
        <dbReference type="ChEBI" id="CHEBI:58933"/>
        <dbReference type="EC" id="2.3.1.222"/>
    </reaction>
</comment>
<keyword evidence="8 10" id="KW-0012">Acyltransferase</keyword>
<dbReference type="Pfam" id="PF06130">
    <property type="entry name" value="PTAC"/>
    <property type="match status" value="1"/>
</dbReference>
<dbReference type="PIRSF" id="PIRSF010130">
    <property type="entry name" value="PduL"/>
    <property type="match status" value="1"/>
</dbReference>
<evidence type="ECO:0000256" key="6">
    <source>
        <dbReference type="ARBA" id="ARBA00022723"/>
    </source>
</evidence>
<sequence>MKVNIGVSARHVHVTNEDVIILFGKDYKLTKKTNLTQPGQFACNEQVTLKGPKGTIENVRILGPERAQTQVEISKTDTFKLGINPPVRNSGDLKDASEITIIGPAGQITKNAAIIATRHVHATKEDAKKHGFEGKKCVKLIVKGEKGGILNNVHVRISDKSFYEVHLDTDDANAFLIKNGDEAELIIE</sequence>
<organism evidence="11 12">
    <name type="scientific">Candidatus Aphodocola excrementigallinarum</name>
    <dbReference type="NCBI Taxonomy" id="2840670"/>
    <lineage>
        <taxon>Bacteria</taxon>
        <taxon>Bacillati</taxon>
        <taxon>Bacillota</taxon>
        <taxon>Bacilli</taxon>
        <taxon>Candidatus Aphodocola</taxon>
    </lineage>
</organism>
<comment type="caution">
    <text evidence="11">The sequence shown here is derived from an EMBL/GenBank/DDBJ whole genome shotgun (WGS) entry which is preliminary data.</text>
</comment>
<dbReference type="GO" id="GO:0016747">
    <property type="term" value="F:acyltransferase activity, transferring groups other than amino-acyl groups"/>
    <property type="evidence" value="ECO:0007669"/>
    <property type="project" value="InterPro"/>
</dbReference>
<evidence type="ECO:0000256" key="8">
    <source>
        <dbReference type="ARBA" id="ARBA00023315"/>
    </source>
</evidence>
<name>A0A9D1ILM6_9FIRM</name>
<evidence type="ECO:0000313" key="11">
    <source>
        <dbReference type="EMBL" id="HIU39905.1"/>
    </source>
</evidence>
<comment type="cofactor">
    <cofactor evidence="1">
        <name>Zn(2+)</name>
        <dbReference type="ChEBI" id="CHEBI:29105"/>
    </cofactor>
</comment>
<comment type="similarity">
    <text evidence="2 10">Belongs to the PduL family.</text>
</comment>
<dbReference type="EC" id="2.3.1.222" evidence="3 10"/>
<evidence type="ECO:0000256" key="9">
    <source>
        <dbReference type="ARBA" id="ARBA00047589"/>
    </source>
</evidence>
<accession>A0A9D1ILM6</accession>
<gene>
    <name evidence="11" type="primary">pduL</name>
    <name evidence="11" type="ORF">IAB68_01205</name>
</gene>
<keyword evidence="7" id="KW-0862">Zinc</keyword>
<dbReference type="AlphaFoldDB" id="A0A9D1ILM6"/>
<evidence type="ECO:0000256" key="2">
    <source>
        <dbReference type="ARBA" id="ARBA00007342"/>
    </source>
</evidence>
<dbReference type="GO" id="GO:0046872">
    <property type="term" value="F:metal ion binding"/>
    <property type="evidence" value="ECO:0007669"/>
    <property type="project" value="UniProtKB-KW"/>
</dbReference>
<reference evidence="11" key="1">
    <citation type="submission" date="2020-10" db="EMBL/GenBank/DDBJ databases">
        <authorList>
            <person name="Gilroy R."/>
        </authorList>
    </citation>
    <scope>NUCLEOTIDE SEQUENCE</scope>
    <source>
        <strain evidence="11">CHK193-30670</strain>
    </source>
</reference>
<dbReference type="PANTHER" id="PTHR39453:SF1">
    <property type="entry name" value="PHOSPHATE PROPANOYLTRANSFERASE"/>
    <property type="match status" value="1"/>
</dbReference>
<reference evidence="11" key="2">
    <citation type="journal article" date="2021" name="PeerJ">
        <title>Extensive microbial diversity within the chicken gut microbiome revealed by metagenomics and culture.</title>
        <authorList>
            <person name="Gilroy R."/>
            <person name="Ravi A."/>
            <person name="Getino M."/>
            <person name="Pursley I."/>
            <person name="Horton D.L."/>
            <person name="Alikhan N.F."/>
            <person name="Baker D."/>
            <person name="Gharbi K."/>
            <person name="Hall N."/>
            <person name="Watson M."/>
            <person name="Adriaenssens E.M."/>
            <person name="Foster-Nyarko E."/>
            <person name="Jarju S."/>
            <person name="Secka A."/>
            <person name="Antonio M."/>
            <person name="Oren A."/>
            <person name="Chaudhuri R.R."/>
            <person name="La Ragione R."/>
            <person name="Hildebrand F."/>
            <person name="Pallen M.J."/>
        </authorList>
    </citation>
    <scope>NUCLEOTIDE SEQUENCE</scope>
    <source>
        <strain evidence="11">CHK193-30670</strain>
    </source>
</reference>
<evidence type="ECO:0000256" key="7">
    <source>
        <dbReference type="ARBA" id="ARBA00022833"/>
    </source>
</evidence>
<comment type="function">
    <text evidence="10">Involved in 1,2-propanediol (1,2-PD) degradation by catalyzing the conversion of propanoyl-CoA to propanoyl-phosphate.</text>
</comment>
<dbReference type="Proteomes" id="UP000824074">
    <property type="component" value="Unassembled WGS sequence"/>
</dbReference>
<evidence type="ECO:0000256" key="3">
    <source>
        <dbReference type="ARBA" id="ARBA00012206"/>
    </source>
</evidence>
<keyword evidence="5 10" id="KW-0808">Transferase</keyword>
<keyword evidence="6" id="KW-0479">Metal-binding</keyword>
<protein>
    <recommendedName>
        <fullName evidence="4 10">Phosphate propanoyltransferase</fullName>
        <ecNumber evidence="3 10">2.3.1.222</ecNumber>
    </recommendedName>
</protein>
<evidence type="ECO:0000256" key="5">
    <source>
        <dbReference type="ARBA" id="ARBA00022679"/>
    </source>
</evidence>